<protein>
    <submittedName>
        <fullName evidence="1">Uncharacterized protein</fullName>
    </submittedName>
</protein>
<sequence>MIRYLIVLFVSIALIGCNGQKTTQSKEVVELDGDPNYLIMKTIDNTNRNIYNTTSQIPSTPVSIGRLFIIS</sequence>
<dbReference type="PROSITE" id="PS51257">
    <property type="entry name" value="PROKAR_LIPOPROTEIN"/>
    <property type="match status" value="1"/>
</dbReference>
<dbReference type="AlphaFoldDB" id="A8EYQ5"/>
<dbReference type="KEGG" id="rcm:A1E_02720"/>
<proteinExistence type="predicted"/>
<name>A8EYQ5_RICCK</name>
<evidence type="ECO:0000313" key="1">
    <source>
        <dbReference type="EMBL" id="ABV73488.1"/>
    </source>
</evidence>
<accession>A8EYQ5</accession>
<gene>
    <name evidence="1" type="ordered locus">A1E_02720</name>
</gene>
<organism evidence="1 2">
    <name type="scientific">Rickettsia canadensis (strain McKiel)</name>
    <dbReference type="NCBI Taxonomy" id="293613"/>
    <lineage>
        <taxon>Bacteria</taxon>
        <taxon>Pseudomonadati</taxon>
        <taxon>Pseudomonadota</taxon>
        <taxon>Alphaproteobacteria</taxon>
        <taxon>Rickettsiales</taxon>
        <taxon>Rickettsiaceae</taxon>
        <taxon>Rickettsieae</taxon>
        <taxon>Rickettsia</taxon>
        <taxon>belli group</taxon>
    </lineage>
</organism>
<dbReference type="RefSeq" id="WP_012148685.1">
    <property type="nucleotide sequence ID" value="NC_009879.1"/>
</dbReference>
<dbReference type="Proteomes" id="UP000007056">
    <property type="component" value="Chromosome"/>
</dbReference>
<evidence type="ECO:0000313" key="2">
    <source>
        <dbReference type="Proteomes" id="UP000007056"/>
    </source>
</evidence>
<reference evidence="2" key="1">
    <citation type="submission" date="2007-09" db="EMBL/GenBank/DDBJ databases">
        <title>Complete genome sequence of Rickettsia canadensis.</title>
        <authorList>
            <person name="Madan A."/>
            <person name="Fahey J."/>
            <person name="Helton E."/>
            <person name="Ketteman M."/>
            <person name="Madan A."/>
            <person name="Rodrigues S."/>
            <person name="Sanchez A."/>
            <person name="Whiting M."/>
            <person name="Dasch G."/>
            <person name="Eremeeva M."/>
        </authorList>
    </citation>
    <scope>NUCLEOTIDE SEQUENCE [LARGE SCALE GENOMIC DNA]</scope>
    <source>
        <strain evidence="2">McKiel</strain>
    </source>
</reference>
<dbReference type="EMBL" id="CP000409">
    <property type="protein sequence ID" value="ABV73488.1"/>
    <property type="molecule type" value="Genomic_DNA"/>
</dbReference>
<dbReference type="HOGENOM" id="CLU_2883047_0_0_5"/>